<dbReference type="NCBIfam" id="NF002696">
    <property type="entry name" value="PRK02487.1-5"/>
    <property type="match status" value="1"/>
</dbReference>
<sequence>MSERLEQIARLEEERQALTLPAFNADIAWAIGTHIRDRASAEKFPIAIEVSGIGGRLFFASMPGASPDNAEWIRRKRNVVERFFESSLLVTLRCDERGRKIPEQFKLSEADFVHSGGGVAIRTKDSGFVGCVTVSGLTQYQDHTLGADALRALIASWK</sequence>
<evidence type="ECO:0000313" key="1">
    <source>
        <dbReference type="EMBL" id="AJY45038.1"/>
    </source>
</evidence>
<gene>
    <name evidence="1" type="ORF">TM49_03990</name>
</gene>
<accession>A0A0D5LNZ8</accession>
<dbReference type="SUPFAM" id="SSF143744">
    <property type="entry name" value="GlcG-like"/>
    <property type="match status" value="1"/>
</dbReference>
<dbReference type="KEGG" id="mey:TM49_03990"/>
<dbReference type="PANTHER" id="PTHR28255">
    <property type="match status" value="1"/>
</dbReference>
<dbReference type="Proteomes" id="UP000032611">
    <property type="component" value="Chromosome"/>
</dbReference>
<dbReference type="Pfam" id="PF03928">
    <property type="entry name" value="HbpS-like"/>
    <property type="match status" value="1"/>
</dbReference>
<reference evidence="1 2" key="1">
    <citation type="journal article" date="2015" name="Genome Announc.">
        <title>Complete genome sequence of Martelella endophytica YC6887, which has antifungal activity associated with a halophyte.</title>
        <authorList>
            <person name="Khan A."/>
            <person name="Khan H."/>
            <person name="Chung E.J."/>
            <person name="Hossain M.T."/>
            <person name="Chung Y.R."/>
        </authorList>
    </citation>
    <scope>NUCLEOTIDE SEQUENCE [LARGE SCALE GENOMIC DNA]</scope>
    <source>
        <strain evidence="1">YC6887</strain>
    </source>
</reference>
<dbReference type="AlphaFoldDB" id="A0A0D5LNZ8"/>
<evidence type="ECO:0008006" key="3">
    <source>
        <dbReference type="Google" id="ProtNLM"/>
    </source>
</evidence>
<proteinExistence type="predicted"/>
<dbReference type="PANTHER" id="PTHR28255:SF1">
    <property type="entry name" value="UPF0303 PROTEIN YBR137W"/>
    <property type="match status" value="1"/>
</dbReference>
<dbReference type="PATRIC" id="fig|1486262.3.peg.812"/>
<dbReference type="HOGENOM" id="CLU_101036_2_1_5"/>
<dbReference type="EMBL" id="CP010803">
    <property type="protein sequence ID" value="AJY45038.1"/>
    <property type="molecule type" value="Genomic_DNA"/>
</dbReference>
<dbReference type="PIRSF" id="PIRSF008757">
    <property type="entry name" value="UCP008757"/>
    <property type="match status" value="1"/>
</dbReference>
<dbReference type="OrthoDB" id="9815315at2"/>
<organism evidence="1 2">
    <name type="scientific">Martelella endophytica</name>
    <dbReference type="NCBI Taxonomy" id="1486262"/>
    <lineage>
        <taxon>Bacteria</taxon>
        <taxon>Pseudomonadati</taxon>
        <taxon>Pseudomonadota</taxon>
        <taxon>Alphaproteobacteria</taxon>
        <taxon>Hyphomicrobiales</taxon>
        <taxon>Aurantimonadaceae</taxon>
        <taxon>Martelella</taxon>
    </lineage>
</organism>
<dbReference type="Gene3D" id="3.30.450.150">
    <property type="entry name" value="Haem-degrading domain"/>
    <property type="match status" value="1"/>
</dbReference>
<dbReference type="InterPro" id="IPR005624">
    <property type="entry name" value="PduO/GlcC-like"/>
</dbReference>
<dbReference type="InterPro" id="IPR010371">
    <property type="entry name" value="YBR137W-like"/>
</dbReference>
<keyword evidence="2" id="KW-1185">Reference proteome</keyword>
<protein>
    <recommendedName>
        <fullName evidence="3">Heme-degrading domain-containing protein</fullName>
    </recommendedName>
</protein>
<name>A0A0D5LNZ8_MAREN</name>
<evidence type="ECO:0000313" key="2">
    <source>
        <dbReference type="Proteomes" id="UP000032611"/>
    </source>
</evidence>
<dbReference type="STRING" id="1486262.TM49_03990"/>
<dbReference type="RefSeq" id="WP_045679634.1">
    <property type="nucleotide sequence ID" value="NZ_CP010803.1"/>
</dbReference>
<dbReference type="InterPro" id="IPR038084">
    <property type="entry name" value="PduO/GlcC-like_sf"/>
</dbReference>